<dbReference type="STRING" id="1801743.A2824_03115"/>
<sequence>MTNNISEQIARNLCKENYKIDQNGILHSEYLRDPETLHSKNVWEKIYNFDMDAFKKDRDDFFRSKLEDHINHIRKSYVFNPSSICLEIGSGPAYIGEYIMKEFDSFYAGIDFNYEMLLTVKKYFDQKGFKKYLLIYGDIKNMPVKDNVIDFIYGGGVIEHFPNTGLVLRELYRVLKAGGVSFNSVPCFNFSWIFLRSFANIPSTGAATNGGPSAPIFLKKVFEYIHIGLLKNKILDKFYGYELSFTRNSLRKLHERNGFKDITIGPFACHPSIRKLRNPILRKLYFNVQKSGLTSFFHYVFAKK</sequence>
<dbReference type="Pfam" id="PF08241">
    <property type="entry name" value="Methyltransf_11"/>
    <property type="match status" value="1"/>
</dbReference>
<dbReference type="Proteomes" id="UP000178059">
    <property type="component" value="Unassembled WGS sequence"/>
</dbReference>
<protein>
    <recommendedName>
        <fullName evidence="1">Methyltransferase type 11 domain-containing protein</fullName>
    </recommendedName>
</protein>
<comment type="caution">
    <text evidence="2">The sequence shown here is derived from an EMBL/GenBank/DDBJ whole genome shotgun (WGS) entry which is preliminary data.</text>
</comment>
<organism evidence="2 3">
    <name type="scientific">Candidatus Nomurabacteria bacterium RIFCSPHIGHO2_01_FULL_42_16</name>
    <dbReference type="NCBI Taxonomy" id="1801743"/>
    <lineage>
        <taxon>Bacteria</taxon>
        <taxon>Candidatus Nomuraibacteriota</taxon>
    </lineage>
</organism>
<dbReference type="InterPro" id="IPR029063">
    <property type="entry name" value="SAM-dependent_MTases_sf"/>
</dbReference>
<dbReference type="AlphaFoldDB" id="A0A1F6VJ45"/>
<evidence type="ECO:0000259" key="1">
    <source>
        <dbReference type="Pfam" id="PF08241"/>
    </source>
</evidence>
<dbReference type="GO" id="GO:0008757">
    <property type="term" value="F:S-adenosylmethionine-dependent methyltransferase activity"/>
    <property type="evidence" value="ECO:0007669"/>
    <property type="project" value="InterPro"/>
</dbReference>
<dbReference type="CDD" id="cd02440">
    <property type="entry name" value="AdoMet_MTases"/>
    <property type="match status" value="1"/>
</dbReference>
<feature type="domain" description="Methyltransferase type 11" evidence="1">
    <location>
        <begin position="86"/>
        <end position="180"/>
    </location>
</feature>
<dbReference type="EMBL" id="MFTT01000021">
    <property type="protein sequence ID" value="OGI69680.1"/>
    <property type="molecule type" value="Genomic_DNA"/>
</dbReference>
<dbReference type="Gene3D" id="3.40.50.150">
    <property type="entry name" value="Vaccinia Virus protein VP39"/>
    <property type="match status" value="1"/>
</dbReference>
<dbReference type="SUPFAM" id="SSF53335">
    <property type="entry name" value="S-adenosyl-L-methionine-dependent methyltransferases"/>
    <property type="match status" value="1"/>
</dbReference>
<evidence type="ECO:0000313" key="2">
    <source>
        <dbReference type="EMBL" id="OGI69680.1"/>
    </source>
</evidence>
<name>A0A1F6VJ45_9BACT</name>
<dbReference type="InterPro" id="IPR013216">
    <property type="entry name" value="Methyltransf_11"/>
</dbReference>
<reference evidence="2 3" key="1">
    <citation type="journal article" date="2016" name="Nat. Commun.">
        <title>Thousands of microbial genomes shed light on interconnected biogeochemical processes in an aquifer system.</title>
        <authorList>
            <person name="Anantharaman K."/>
            <person name="Brown C.T."/>
            <person name="Hug L.A."/>
            <person name="Sharon I."/>
            <person name="Castelle C.J."/>
            <person name="Probst A.J."/>
            <person name="Thomas B.C."/>
            <person name="Singh A."/>
            <person name="Wilkins M.J."/>
            <person name="Karaoz U."/>
            <person name="Brodie E.L."/>
            <person name="Williams K.H."/>
            <person name="Hubbard S.S."/>
            <person name="Banfield J.F."/>
        </authorList>
    </citation>
    <scope>NUCLEOTIDE SEQUENCE [LARGE SCALE GENOMIC DNA]</scope>
</reference>
<proteinExistence type="predicted"/>
<gene>
    <name evidence="2" type="ORF">A2824_03115</name>
</gene>
<accession>A0A1F6VJ45</accession>
<evidence type="ECO:0000313" key="3">
    <source>
        <dbReference type="Proteomes" id="UP000178059"/>
    </source>
</evidence>